<dbReference type="PANTHER" id="PTHR12993:SF29">
    <property type="entry name" value="BLR3841 PROTEIN"/>
    <property type="match status" value="1"/>
</dbReference>
<name>A0A2R5FWF4_NOSCO</name>
<dbReference type="AlphaFoldDB" id="A0A2R5FWF4"/>
<dbReference type="InterPro" id="IPR024078">
    <property type="entry name" value="LmbE-like_dom_sf"/>
</dbReference>
<evidence type="ECO:0000313" key="2">
    <source>
        <dbReference type="Proteomes" id="UP000245124"/>
    </source>
</evidence>
<dbReference type="Proteomes" id="UP000245124">
    <property type="component" value="Unassembled WGS sequence"/>
</dbReference>
<dbReference type="PANTHER" id="PTHR12993">
    <property type="entry name" value="N-ACETYLGLUCOSAMINYL-PHOSPHATIDYLINOSITOL DE-N-ACETYLASE-RELATED"/>
    <property type="match status" value="1"/>
</dbReference>
<sequence length="280" mass="32465">MLNIKDFLRRVQNKIWRLYNHKLPEFLSILQFLWLLHIGSKEMLVNQKSAMIIAPHQDDEVLGCGGLIRLKREQNVPVQIVFVTDGAASHGKHPKFQRSEIVPIRKQEALCALSILGIDKSQIYFLDKPDSHLQYLDASKRQQTIEQLAKLLKSFGPGEVYVTHRQDRIKDHEVTYELLLAAIQYSEIEVDVLQYPIWILWKSLLFRDLKLGELASAHRISIHSVQSKKMEALEAYRSQCLPIDAETAAVLKPGFLRRFLIPYEIFFKPTSMLSNQYSNR</sequence>
<dbReference type="SUPFAM" id="SSF102588">
    <property type="entry name" value="LmbE-like"/>
    <property type="match status" value="1"/>
</dbReference>
<evidence type="ECO:0000313" key="1">
    <source>
        <dbReference type="EMBL" id="GBG21808.1"/>
    </source>
</evidence>
<protein>
    <submittedName>
        <fullName evidence="1">LmbE family protein</fullName>
    </submittedName>
</protein>
<organism evidence="1 2">
    <name type="scientific">Nostoc commune NIES-4072</name>
    <dbReference type="NCBI Taxonomy" id="2005467"/>
    <lineage>
        <taxon>Bacteria</taxon>
        <taxon>Bacillati</taxon>
        <taxon>Cyanobacteriota</taxon>
        <taxon>Cyanophyceae</taxon>
        <taxon>Nostocales</taxon>
        <taxon>Nostocaceae</taxon>
        <taxon>Nostoc</taxon>
    </lineage>
</organism>
<dbReference type="GO" id="GO:0016811">
    <property type="term" value="F:hydrolase activity, acting on carbon-nitrogen (but not peptide) bonds, in linear amides"/>
    <property type="evidence" value="ECO:0007669"/>
    <property type="project" value="TreeGrafter"/>
</dbReference>
<accession>A0A2R5FWF4</accession>
<reference evidence="1 2" key="1">
    <citation type="submission" date="2017-06" db="EMBL/GenBank/DDBJ databases">
        <title>Genome sequencing of cyanobaciteial culture collection at National Institute for Environmental Studies (NIES).</title>
        <authorList>
            <person name="Hirose Y."/>
            <person name="Shimura Y."/>
            <person name="Fujisawa T."/>
            <person name="Nakamura Y."/>
            <person name="Kawachi M."/>
        </authorList>
    </citation>
    <scope>NUCLEOTIDE SEQUENCE [LARGE SCALE GENOMIC DNA]</scope>
    <source>
        <strain evidence="1 2">NIES-4072</strain>
    </source>
</reference>
<dbReference type="OrthoDB" id="9790023at2"/>
<comment type="caution">
    <text evidence="1">The sequence shown here is derived from an EMBL/GenBank/DDBJ whole genome shotgun (WGS) entry which is preliminary data.</text>
</comment>
<gene>
    <name evidence="1" type="ORF">NIES4072_54970</name>
</gene>
<dbReference type="Gene3D" id="3.40.50.10320">
    <property type="entry name" value="LmbE-like"/>
    <property type="match status" value="1"/>
</dbReference>
<proteinExistence type="predicted"/>
<dbReference type="InterPro" id="IPR003737">
    <property type="entry name" value="GlcNAc_PI_deacetylase-related"/>
</dbReference>
<keyword evidence="2" id="KW-1185">Reference proteome</keyword>
<dbReference type="Pfam" id="PF02585">
    <property type="entry name" value="PIG-L"/>
    <property type="match status" value="1"/>
</dbReference>
<dbReference type="EMBL" id="BDUD01000001">
    <property type="protein sequence ID" value="GBG21808.1"/>
    <property type="molecule type" value="Genomic_DNA"/>
</dbReference>
<dbReference type="RefSeq" id="WP_109011649.1">
    <property type="nucleotide sequence ID" value="NZ_BDUD01000001.1"/>
</dbReference>